<protein>
    <recommendedName>
        <fullName evidence="11">LMBR1 domain-containing protein 2 homolog</fullName>
    </recommendedName>
</protein>
<evidence type="ECO:0000256" key="5">
    <source>
        <dbReference type="ARBA" id="ARBA00023136"/>
    </source>
</evidence>
<comment type="caution">
    <text evidence="9">The sequence shown here is derived from an EMBL/GenBank/DDBJ whole genome shotgun (WGS) entry which is preliminary data.</text>
</comment>
<feature type="transmembrane region" description="Helical" evidence="8">
    <location>
        <begin position="365"/>
        <end position="384"/>
    </location>
</feature>
<evidence type="ECO:0000256" key="8">
    <source>
        <dbReference type="SAM" id="Phobius"/>
    </source>
</evidence>
<evidence type="ECO:0000256" key="1">
    <source>
        <dbReference type="ARBA" id="ARBA00004141"/>
    </source>
</evidence>
<feature type="transmembrane region" description="Helical" evidence="8">
    <location>
        <begin position="27"/>
        <end position="47"/>
    </location>
</feature>
<feature type="transmembrane region" description="Helical" evidence="8">
    <location>
        <begin position="154"/>
        <end position="176"/>
    </location>
</feature>
<dbReference type="PANTHER" id="PTHR21355:SF0">
    <property type="entry name" value="G-PROTEIN COUPLED RECEPTOR-ASSOCIATED PROTEIN LMBRD2"/>
    <property type="match status" value="1"/>
</dbReference>
<evidence type="ECO:0000313" key="10">
    <source>
        <dbReference type="Proteomes" id="UP001515480"/>
    </source>
</evidence>
<feature type="compositionally biased region" description="Low complexity" evidence="7">
    <location>
        <begin position="251"/>
        <end position="274"/>
    </location>
</feature>
<dbReference type="InterPro" id="IPR051584">
    <property type="entry name" value="GPCR-associated_LMBR1"/>
</dbReference>
<evidence type="ECO:0000256" key="4">
    <source>
        <dbReference type="ARBA" id="ARBA00022989"/>
    </source>
</evidence>
<dbReference type="Pfam" id="PF04791">
    <property type="entry name" value="LMBR1"/>
    <property type="match status" value="1"/>
</dbReference>
<evidence type="ECO:0008006" key="11">
    <source>
        <dbReference type="Google" id="ProtNLM"/>
    </source>
</evidence>
<keyword evidence="5 8" id="KW-0472">Membrane</keyword>
<evidence type="ECO:0000256" key="2">
    <source>
        <dbReference type="ARBA" id="ARBA00010487"/>
    </source>
</evidence>
<name>A0AB34KBW1_PRYPA</name>
<dbReference type="PANTHER" id="PTHR21355">
    <property type="entry name" value="G-PROTEIN COUPLED RECEPTOR-ASSOCIATED PROTEIN LMBRD2"/>
    <property type="match status" value="1"/>
</dbReference>
<accession>A0AB34KBW1</accession>
<evidence type="ECO:0000256" key="6">
    <source>
        <dbReference type="SAM" id="Coils"/>
    </source>
</evidence>
<proteinExistence type="inferred from homology"/>
<dbReference type="AlphaFoldDB" id="A0AB34KBW1"/>
<feature type="region of interest" description="Disordered" evidence="7">
    <location>
        <begin position="251"/>
        <end position="276"/>
    </location>
</feature>
<feature type="region of interest" description="Disordered" evidence="7">
    <location>
        <begin position="603"/>
        <end position="629"/>
    </location>
</feature>
<organism evidence="9 10">
    <name type="scientific">Prymnesium parvum</name>
    <name type="common">Toxic golden alga</name>
    <dbReference type="NCBI Taxonomy" id="97485"/>
    <lineage>
        <taxon>Eukaryota</taxon>
        <taxon>Haptista</taxon>
        <taxon>Haptophyta</taxon>
        <taxon>Prymnesiophyceae</taxon>
        <taxon>Prymnesiales</taxon>
        <taxon>Prymnesiaceae</taxon>
        <taxon>Prymnesium</taxon>
    </lineage>
</organism>
<feature type="transmembrane region" description="Helical" evidence="8">
    <location>
        <begin position="404"/>
        <end position="431"/>
    </location>
</feature>
<sequence>MWFVAALFSLLAATGLLVHYAERSTTFIILLTVGFSWSLGFSYFLFLPFDIEHAMCQACLKIQAGECSCLPSPGIESLESIIPLAYGITMLLAYLMNDLVREFLSSGEFTARGRARDALHSAAYFYIPAVVLGLVLIFYLVFTTGVSFSQVRQIGRGMMNTIGLFILIAFLGYGLVEVPRMLWNKGNTEGQVRYLKFRVATQSEAVQNARRRLEETLELVHATNNQLSQEKGAAPRLQVYMRQLLQRCPASSPAAPIRPASESGTPTAPAATPARPFGGLFGGASASITPAQGSSRSAERPHSPTTRKQLVSLHARLKLAIANERRARSMYELYLRKALRMMALADNNAAATGSARVYRRVLKPAFYRATSVCCMALSGIFIWCEGTILFDDAPFNLNLSPLSLFFRLVGSSGGGFGALVLLYIALLYCALCTYYAMFTMRLCEGTTLYPHGHSDASSLLFNATYACRLGPPLCFNFLKLLHEKDSSGVFRHSAMTTYFTKTAFGTMDQIPLFGNDYFSNYAPLLIVILCGCTYLNLGSTMMGCCSACLPCFAAPAFSFDEDFSDTRIDHGAQIIAREKRALADGVPLGTNLQLLSGATSDGEDASRVRVGAGNSGTTSRWNRLNDDNL</sequence>
<feature type="transmembrane region" description="Helical" evidence="8">
    <location>
        <begin position="122"/>
        <end position="142"/>
    </location>
</feature>
<evidence type="ECO:0000256" key="7">
    <source>
        <dbReference type="SAM" id="MobiDB-lite"/>
    </source>
</evidence>
<gene>
    <name evidence="9" type="ORF">AB1Y20_001508</name>
</gene>
<keyword evidence="3 8" id="KW-0812">Transmembrane</keyword>
<keyword evidence="10" id="KW-1185">Reference proteome</keyword>
<dbReference type="Proteomes" id="UP001515480">
    <property type="component" value="Unassembled WGS sequence"/>
</dbReference>
<dbReference type="EMBL" id="JBGBPQ010000001">
    <property type="protein sequence ID" value="KAL1530608.1"/>
    <property type="molecule type" value="Genomic_DNA"/>
</dbReference>
<keyword evidence="6" id="KW-0175">Coiled coil</keyword>
<evidence type="ECO:0000313" key="9">
    <source>
        <dbReference type="EMBL" id="KAL1530608.1"/>
    </source>
</evidence>
<comment type="similarity">
    <text evidence="2">Belongs to the LIMR family.</text>
</comment>
<evidence type="ECO:0000256" key="3">
    <source>
        <dbReference type="ARBA" id="ARBA00022692"/>
    </source>
</evidence>
<dbReference type="InterPro" id="IPR006876">
    <property type="entry name" value="LMBR1-like_membr_prot"/>
</dbReference>
<dbReference type="GO" id="GO:0016020">
    <property type="term" value="C:membrane"/>
    <property type="evidence" value="ECO:0007669"/>
    <property type="project" value="UniProtKB-SubCell"/>
</dbReference>
<reference evidence="9 10" key="1">
    <citation type="journal article" date="2024" name="Science">
        <title>Giant polyketide synthase enzymes in the biosynthesis of giant marine polyether toxins.</title>
        <authorList>
            <person name="Fallon T.R."/>
            <person name="Shende V.V."/>
            <person name="Wierzbicki I.H."/>
            <person name="Pendleton A.L."/>
            <person name="Watervoot N.F."/>
            <person name="Auber R.P."/>
            <person name="Gonzalez D.J."/>
            <person name="Wisecaver J.H."/>
            <person name="Moore B.S."/>
        </authorList>
    </citation>
    <scope>NUCLEOTIDE SEQUENCE [LARGE SCALE GENOMIC DNA]</scope>
    <source>
        <strain evidence="9 10">12B1</strain>
    </source>
</reference>
<keyword evidence="4 8" id="KW-1133">Transmembrane helix</keyword>
<feature type="coiled-coil region" evidence="6">
    <location>
        <begin position="199"/>
        <end position="230"/>
    </location>
</feature>
<comment type="subcellular location">
    <subcellularLocation>
        <location evidence="1">Membrane</location>
        <topology evidence="1">Multi-pass membrane protein</topology>
    </subcellularLocation>
</comment>